<keyword evidence="3" id="KW-1185">Reference proteome</keyword>
<accession>C0CX61</accession>
<sequence>MWKLLCGASAVERYLGYLTVAAIDLLTGKPEDNEGQWKECPWPEARGPLKGNGQSGTNRKLKKEQR</sequence>
<dbReference type="RefSeq" id="WP_007708843.1">
    <property type="nucleotide sequence ID" value="NZ_CP102272.1"/>
</dbReference>
<protein>
    <submittedName>
        <fullName evidence="2">Uncharacterized protein</fullName>
    </submittedName>
</protein>
<evidence type="ECO:0000313" key="2">
    <source>
        <dbReference type="EMBL" id="EEG56344.1"/>
    </source>
</evidence>
<comment type="caution">
    <text evidence="2">The sequence shown here is derived from an EMBL/GenBank/DDBJ whole genome shotgun (WGS) entry which is preliminary data.</text>
</comment>
<gene>
    <name evidence="2" type="ORF">CLOSTASPAR_01582</name>
</gene>
<dbReference type="AlphaFoldDB" id="C0CX61"/>
<proteinExistence type="predicted"/>
<name>C0CX61_9FIRM</name>
<evidence type="ECO:0000313" key="3">
    <source>
        <dbReference type="Proteomes" id="UP000004756"/>
    </source>
</evidence>
<dbReference type="EMBL" id="ACCJ01000075">
    <property type="protein sequence ID" value="EEG56344.1"/>
    <property type="molecule type" value="Genomic_DNA"/>
</dbReference>
<reference evidence="2 3" key="2">
    <citation type="submission" date="2009-02" db="EMBL/GenBank/DDBJ databases">
        <title>Draft genome sequence of Clostridium asparagiforme (DSM 15981).</title>
        <authorList>
            <person name="Sudarsanam P."/>
            <person name="Ley R."/>
            <person name="Guruge J."/>
            <person name="Turnbaugh P.J."/>
            <person name="Mahowald M."/>
            <person name="Liep D."/>
            <person name="Gordon J."/>
        </authorList>
    </citation>
    <scope>NUCLEOTIDE SEQUENCE [LARGE SCALE GENOMIC DNA]</scope>
    <source>
        <strain evidence="2 3">DSM 15981</strain>
    </source>
</reference>
<evidence type="ECO:0000256" key="1">
    <source>
        <dbReference type="SAM" id="MobiDB-lite"/>
    </source>
</evidence>
<dbReference type="Proteomes" id="UP000004756">
    <property type="component" value="Unassembled WGS sequence"/>
</dbReference>
<feature type="region of interest" description="Disordered" evidence="1">
    <location>
        <begin position="30"/>
        <end position="66"/>
    </location>
</feature>
<organism evidence="2 3">
    <name type="scientific">[Clostridium] asparagiforme DSM 15981</name>
    <dbReference type="NCBI Taxonomy" id="518636"/>
    <lineage>
        <taxon>Bacteria</taxon>
        <taxon>Bacillati</taxon>
        <taxon>Bacillota</taxon>
        <taxon>Clostridia</taxon>
        <taxon>Lachnospirales</taxon>
        <taxon>Lachnospiraceae</taxon>
        <taxon>Enterocloster</taxon>
    </lineage>
</organism>
<reference evidence="2 3" key="1">
    <citation type="submission" date="2009-01" db="EMBL/GenBank/DDBJ databases">
        <authorList>
            <person name="Fulton L."/>
            <person name="Clifton S."/>
            <person name="Fulton B."/>
            <person name="Xu J."/>
            <person name="Minx P."/>
            <person name="Pepin K.H."/>
            <person name="Johnson M."/>
            <person name="Bhonagiri V."/>
            <person name="Nash W.E."/>
            <person name="Mardis E.R."/>
            <person name="Wilson R.K."/>
        </authorList>
    </citation>
    <scope>NUCLEOTIDE SEQUENCE [LARGE SCALE GENOMIC DNA]</scope>
    <source>
        <strain evidence="2 3">DSM 15981</strain>
    </source>
</reference>
<dbReference type="HOGENOM" id="CLU_2823361_0_0_9"/>